<evidence type="ECO:0000259" key="1">
    <source>
        <dbReference type="Pfam" id="PF08281"/>
    </source>
</evidence>
<keyword evidence="3" id="KW-1185">Reference proteome</keyword>
<dbReference type="InterPro" id="IPR036388">
    <property type="entry name" value="WH-like_DNA-bd_sf"/>
</dbReference>
<sequence length="216" mass="25724">MLKLKELKAMIPETGKMDRVPTYKKLRESGYEIVVKEVIDQDTEVMVYDNGLVVYRNYRRITIFPLHTCNSYSYEDGNHQNLVYEKVFEDEAWYLRLILEGEDWLAQNQRTRDAFHRVVSYSAISEEWKLMEDESMDLLQSVMRKEALDKLMLLLNEQEKEILLAYYVEGISQEQIAEAFEVTQQNISYLIRAAIKKSRRLLEEEPDCAFRMRNKK</sequence>
<comment type="caution">
    <text evidence="2">The sequence shown here is derived from an EMBL/GenBank/DDBJ whole genome shotgun (WGS) entry which is preliminary data.</text>
</comment>
<accession>A0A2V1JQ66</accession>
<proteinExistence type="predicted"/>
<feature type="domain" description="RNA polymerase sigma factor 70 region 4 type 2" evidence="1">
    <location>
        <begin position="146"/>
        <end position="197"/>
    </location>
</feature>
<dbReference type="SUPFAM" id="SSF88659">
    <property type="entry name" value="Sigma3 and sigma4 domains of RNA polymerase sigma factors"/>
    <property type="match status" value="1"/>
</dbReference>
<dbReference type="NCBIfam" id="TIGR02937">
    <property type="entry name" value="sigma70-ECF"/>
    <property type="match status" value="1"/>
</dbReference>
<dbReference type="InterPro" id="IPR013249">
    <property type="entry name" value="RNA_pol_sigma70_r4_t2"/>
</dbReference>
<gene>
    <name evidence="2" type="ORF">LG34_10835</name>
</gene>
<dbReference type="GO" id="GO:0003677">
    <property type="term" value="F:DNA binding"/>
    <property type="evidence" value="ECO:0007669"/>
    <property type="project" value="InterPro"/>
</dbReference>
<dbReference type="GO" id="GO:0016987">
    <property type="term" value="F:sigma factor activity"/>
    <property type="evidence" value="ECO:0007669"/>
    <property type="project" value="InterPro"/>
</dbReference>
<name>A0A2V1JQ66_EUBRA</name>
<evidence type="ECO:0000313" key="2">
    <source>
        <dbReference type="EMBL" id="PWE86309.1"/>
    </source>
</evidence>
<dbReference type="RefSeq" id="WP_109215987.1">
    <property type="nucleotide sequence ID" value="NZ_JRFU01000120.1"/>
</dbReference>
<dbReference type="InterPro" id="IPR014284">
    <property type="entry name" value="RNA_pol_sigma-70_dom"/>
</dbReference>
<dbReference type="OrthoDB" id="1958038at2"/>
<dbReference type="EMBL" id="JRFU01000120">
    <property type="protein sequence ID" value="PWE86309.1"/>
    <property type="molecule type" value="Genomic_DNA"/>
</dbReference>
<dbReference type="Gene3D" id="1.10.10.10">
    <property type="entry name" value="Winged helix-like DNA-binding domain superfamily/Winged helix DNA-binding domain"/>
    <property type="match status" value="1"/>
</dbReference>
<dbReference type="InterPro" id="IPR013324">
    <property type="entry name" value="RNA_pol_sigma_r3/r4-like"/>
</dbReference>
<dbReference type="Proteomes" id="UP000245288">
    <property type="component" value="Unassembled WGS sequence"/>
</dbReference>
<dbReference type="CDD" id="cd06171">
    <property type="entry name" value="Sigma70_r4"/>
    <property type="match status" value="1"/>
</dbReference>
<organism evidence="2 3">
    <name type="scientific">Eubacterium ramulus</name>
    <dbReference type="NCBI Taxonomy" id="39490"/>
    <lineage>
        <taxon>Bacteria</taxon>
        <taxon>Bacillati</taxon>
        <taxon>Bacillota</taxon>
        <taxon>Clostridia</taxon>
        <taxon>Eubacteriales</taxon>
        <taxon>Eubacteriaceae</taxon>
        <taxon>Eubacterium</taxon>
    </lineage>
</organism>
<reference evidence="2 3" key="1">
    <citation type="submission" date="2014-09" db="EMBL/GenBank/DDBJ databases">
        <title>Butyrate-producing bacteria isolated from human gut.</title>
        <authorList>
            <person name="Zhang Q."/>
            <person name="Zhao L."/>
        </authorList>
    </citation>
    <scope>NUCLEOTIDE SEQUENCE [LARGE SCALE GENOMIC DNA]</scope>
    <source>
        <strain evidence="2 3">21</strain>
    </source>
</reference>
<dbReference type="Pfam" id="PF08281">
    <property type="entry name" value="Sigma70_r4_2"/>
    <property type="match status" value="1"/>
</dbReference>
<dbReference type="GO" id="GO:0006352">
    <property type="term" value="P:DNA-templated transcription initiation"/>
    <property type="evidence" value="ECO:0007669"/>
    <property type="project" value="InterPro"/>
</dbReference>
<protein>
    <recommendedName>
        <fullName evidence="1">RNA polymerase sigma factor 70 region 4 type 2 domain-containing protein</fullName>
    </recommendedName>
</protein>
<dbReference type="AlphaFoldDB" id="A0A2V1JQ66"/>
<evidence type="ECO:0000313" key="3">
    <source>
        <dbReference type="Proteomes" id="UP000245288"/>
    </source>
</evidence>